<dbReference type="Proteomes" id="UP001148662">
    <property type="component" value="Unassembled WGS sequence"/>
</dbReference>
<name>A0ACC1T9T7_9APHY</name>
<proteinExistence type="predicted"/>
<protein>
    <submittedName>
        <fullName evidence="1">Uncharacterized protein</fullName>
    </submittedName>
</protein>
<gene>
    <name evidence="1" type="ORF">NM688_g2254</name>
</gene>
<keyword evidence="2" id="KW-1185">Reference proteome</keyword>
<reference evidence="1" key="1">
    <citation type="submission" date="2022-07" db="EMBL/GenBank/DDBJ databases">
        <title>Genome Sequence of Phlebia brevispora.</title>
        <authorList>
            <person name="Buettner E."/>
        </authorList>
    </citation>
    <scope>NUCLEOTIDE SEQUENCE</scope>
    <source>
        <strain evidence="1">MPL23</strain>
    </source>
</reference>
<organism evidence="1 2">
    <name type="scientific">Phlebia brevispora</name>
    <dbReference type="NCBI Taxonomy" id="194682"/>
    <lineage>
        <taxon>Eukaryota</taxon>
        <taxon>Fungi</taxon>
        <taxon>Dikarya</taxon>
        <taxon>Basidiomycota</taxon>
        <taxon>Agaricomycotina</taxon>
        <taxon>Agaricomycetes</taxon>
        <taxon>Polyporales</taxon>
        <taxon>Meruliaceae</taxon>
        <taxon>Phlebia</taxon>
    </lineage>
</organism>
<accession>A0ACC1T9T7</accession>
<comment type="caution">
    <text evidence="1">The sequence shown here is derived from an EMBL/GenBank/DDBJ whole genome shotgun (WGS) entry which is preliminary data.</text>
</comment>
<evidence type="ECO:0000313" key="2">
    <source>
        <dbReference type="Proteomes" id="UP001148662"/>
    </source>
</evidence>
<evidence type="ECO:0000313" key="1">
    <source>
        <dbReference type="EMBL" id="KAJ3556028.1"/>
    </source>
</evidence>
<dbReference type="EMBL" id="JANHOG010000277">
    <property type="protein sequence ID" value="KAJ3556028.1"/>
    <property type="molecule type" value="Genomic_DNA"/>
</dbReference>
<sequence length="146" mass="14922">MQFSAPFVQLVLIALSVAVSGTPVAPTSNVLTFQEMKHWIATTDAELTFIGTPINELSTEAAQSITVTYCSSRSQNVCGGSCTVYTGGSACLAAPGTACLSATGDVGFCDHSGCTGSCNEYASCGTILNNGFCYTPGTKSIIVPPS</sequence>